<dbReference type="EMBL" id="JBHTBH010000012">
    <property type="protein sequence ID" value="MFC7330454.1"/>
    <property type="molecule type" value="Genomic_DNA"/>
</dbReference>
<keyword evidence="2" id="KW-0378">Hydrolase</keyword>
<dbReference type="Pfam" id="PF02626">
    <property type="entry name" value="CT_A_B"/>
    <property type="match status" value="1"/>
</dbReference>
<sequence length="289" mass="29392">MPALEVRATGMLTTVQDTGRTGFAALGVGASGAADQRSHALANRLVANPPDAATLEVTFGGLRVRARGTVTVAVTGAVGPVTVAGRGAAMNAPLVVPDGAELSLGTPARGLRSYVAVRGGIAVEPVLGSRSTDILADLGPPVPAPGTVLPVGPPPAAFPNVDVAAVPPPAADRLTLRAVPGPRDDWFRPHALDTLFAAEYEVTSRSDRVGMRLAGPPLRRTRSGELPSEGMVPGSLQIPPDGEPVLFLADHPVTGGYPVIAVVHGSDLPLAAQATPGMRLRFVRAGARG</sequence>
<dbReference type="NCBIfam" id="TIGR00724">
    <property type="entry name" value="urea_amlyse_rel"/>
    <property type="match status" value="1"/>
</dbReference>
<keyword evidence="3" id="KW-0067">ATP-binding</keyword>
<name>A0ABW2KN98_9ACTN</name>
<dbReference type="Gene3D" id="2.40.100.10">
    <property type="entry name" value="Cyclophilin-like"/>
    <property type="match status" value="1"/>
</dbReference>
<dbReference type="RefSeq" id="WP_379873231.1">
    <property type="nucleotide sequence ID" value="NZ_JBHTBH010000012.1"/>
</dbReference>
<dbReference type="PANTHER" id="PTHR43309">
    <property type="entry name" value="5-OXOPROLINASE SUBUNIT C"/>
    <property type="match status" value="1"/>
</dbReference>
<evidence type="ECO:0000256" key="3">
    <source>
        <dbReference type="ARBA" id="ARBA00022840"/>
    </source>
</evidence>
<proteinExistence type="predicted"/>
<feature type="domain" description="Carboxyltransferase" evidence="4">
    <location>
        <begin position="25"/>
        <end position="289"/>
    </location>
</feature>
<keyword evidence="1" id="KW-0547">Nucleotide-binding</keyword>
<reference evidence="6" key="1">
    <citation type="journal article" date="2019" name="Int. J. Syst. Evol. Microbiol.">
        <title>The Global Catalogue of Microorganisms (GCM) 10K type strain sequencing project: providing services to taxonomists for standard genome sequencing and annotation.</title>
        <authorList>
            <consortium name="The Broad Institute Genomics Platform"/>
            <consortium name="The Broad Institute Genome Sequencing Center for Infectious Disease"/>
            <person name="Wu L."/>
            <person name="Ma J."/>
        </authorList>
    </citation>
    <scope>NUCLEOTIDE SEQUENCE [LARGE SCALE GENOMIC DNA]</scope>
    <source>
        <strain evidence="6">CGMCC 4.7382</strain>
    </source>
</reference>
<accession>A0ABW2KN98</accession>
<evidence type="ECO:0000313" key="5">
    <source>
        <dbReference type="EMBL" id="MFC7330454.1"/>
    </source>
</evidence>
<dbReference type="InterPro" id="IPR052708">
    <property type="entry name" value="PxpC"/>
</dbReference>
<protein>
    <submittedName>
        <fullName evidence="5">Biotin-dependent carboxyltransferase family protein</fullName>
    </submittedName>
</protein>
<dbReference type="InterPro" id="IPR029000">
    <property type="entry name" value="Cyclophilin-like_dom_sf"/>
</dbReference>
<comment type="caution">
    <text evidence="5">The sequence shown here is derived from an EMBL/GenBank/DDBJ whole genome shotgun (WGS) entry which is preliminary data.</text>
</comment>
<gene>
    <name evidence="5" type="ORF">ACFQRF_22255</name>
</gene>
<dbReference type="PANTHER" id="PTHR43309:SF3">
    <property type="entry name" value="5-OXOPROLINASE SUBUNIT C"/>
    <property type="match status" value="1"/>
</dbReference>
<dbReference type="InterPro" id="IPR003778">
    <property type="entry name" value="CT_A_B"/>
</dbReference>
<evidence type="ECO:0000259" key="4">
    <source>
        <dbReference type="SMART" id="SM00797"/>
    </source>
</evidence>
<dbReference type="SMART" id="SM00797">
    <property type="entry name" value="AHS2"/>
    <property type="match status" value="1"/>
</dbReference>
<evidence type="ECO:0000256" key="2">
    <source>
        <dbReference type="ARBA" id="ARBA00022801"/>
    </source>
</evidence>
<evidence type="ECO:0000256" key="1">
    <source>
        <dbReference type="ARBA" id="ARBA00022741"/>
    </source>
</evidence>
<dbReference type="Proteomes" id="UP001596540">
    <property type="component" value="Unassembled WGS sequence"/>
</dbReference>
<organism evidence="5 6">
    <name type="scientific">Marinactinospora rubrisoli</name>
    <dbReference type="NCBI Taxonomy" id="2715399"/>
    <lineage>
        <taxon>Bacteria</taxon>
        <taxon>Bacillati</taxon>
        <taxon>Actinomycetota</taxon>
        <taxon>Actinomycetes</taxon>
        <taxon>Streptosporangiales</taxon>
        <taxon>Nocardiopsidaceae</taxon>
        <taxon>Marinactinospora</taxon>
    </lineage>
</organism>
<dbReference type="SUPFAM" id="SSF50891">
    <property type="entry name" value="Cyclophilin-like"/>
    <property type="match status" value="1"/>
</dbReference>
<keyword evidence="6" id="KW-1185">Reference proteome</keyword>
<evidence type="ECO:0000313" key="6">
    <source>
        <dbReference type="Proteomes" id="UP001596540"/>
    </source>
</evidence>